<comment type="caution">
    <text evidence="1">The sequence shown here is derived from an EMBL/GenBank/DDBJ whole genome shotgun (WGS) entry which is preliminary data.</text>
</comment>
<dbReference type="RefSeq" id="WP_208151080.1">
    <property type="nucleotide sequence ID" value="NZ_JAGETV010000047.1"/>
</dbReference>
<dbReference type="EMBL" id="JAGETV010000047">
    <property type="protein sequence ID" value="MBO1928471.1"/>
    <property type="molecule type" value="Genomic_DNA"/>
</dbReference>
<dbReference type="Proteomes" id="UP000664835">
    <property type="component" value="Unassembled WGS sequence"/>
</dbReference>
<organism evidence="1 2">
    <name type="scientific">Thiomicrorhabdus marina</name>
    <dbReference type="NCBI Taxonomy" id="2818442"/>
    <lineage>
        <taxon>Bacteria</taxon>
        <taxon>Pseudomonadati</taxon>
        <taxon>Pseudomonadota</taxon>
        <taxon>Gammaproteobacteria</taxon>
        <taxon>Thiotrichales</taxon>
        <taxon>Piscirickettsiaceae</taxon>
        <taxon>Thiomicrorhabdus</taxon>
    </lineage>
</organism>
<evidence type="ECO:0000313" key="2">
    <source>
        <dbReference type="Proteomes" id="UP000664835"/>
    </source>
</evidence>
<evidence type="ECO:0008006" key="3">
    <source>
        <dbReference type="Google" id="ProtNLM"/>
    </source>
</evidence>
<sequence>MNESQHQYRFGRGTDAEHLKDQALFKQLLEAHQLLKRTTVKLENGIKAQTTAQMPELVKVLQQHVVGMDKRFANGRAIRSWDPLFAALFEYKDEMQMEYRMLPDGVEAILTSSDPKLIELIHAHDLTLHGFVDKGFEASKEESPKPDWLA</sequence>
<reference evidence="1 2" key="1">
    <citation type="submission" date="2021-03" db="EMBL/GenBank/DDBJ databases">
        <title>Thiomicrorhabdus sp.nov.,novel sulfur-oxidizing bacteria isolated from coastal sediment.</title>
        <authorList>
            <person name="Liu X."/>
        </authorList>
    </citation>
    <scope>NUCLEOTIDE SEQUENCE [LARGE SCALE GENOMIC DNA]</scope>
    <source>
        <strain evidence="1 2">6S2-11</strain>
    </source>
</reference>
<gene>
    <name evidence="1" type="ORF">J3998_12905</name>
</gene>
<proteinExistence type="predicted"/>
<keyword evidence="2" id="KW-1185">Reference proteome</keyword>
<accession>A0ABS3Q834</accession>
<protein>
    <recommendedName>
        <fullName evidence="3">Hemerythrin-like domain-containing protein</fullName>
    </recommendedName>
</protein>
<evidence type="ECO:0000313" key="1">
    <source>
        <dbReference type="EMBL" id="MBO1928471.1"/>
    </source>
</evidence>
<name>A0ABS3Q834_9GAMM</name>